<evidence type="ECO:0000313" key="3">
    <source>
        <dbReference type="Proteomes" id="UP000693738"/>
    </source>
</evidence>
<organism evidence="2 3">
    <name type="scientific">Fusarium equiseti</name>
    <name type="common">Fusarium scirpi</name>
    <dbReference type="NCBI Taxonomy" id="61235"/>
    <lineage>
        <taxon>Eukaryota</taxon>
        <taxon>Fungi</taxon>
        <taxon>Dikarya</taxon>
        <taxon>Ascomycota</taxon>
        <taxon>Pezizomycotina</taxon>
        <taxon>Sordariomycetes</taxon>
        <taxon>Hypocreomycetidae</taxon>
        <taxon>Hypocreales</taxon>
        <taxon>Nectriaceae</taxon>
        <taxon>Fusarium</taxon>
        <taxon>Fusarium incarnatum-equiseti species complex</taxon>
    </lineage>
</organism>
<dbReference type="Proteomes" id="UP000693738">
    <property type="component" value="Unassembled WGS sequence"/>
</dbReference>
<feature type="region of interest" description="Disordered" evidence="1">
    <location>
        <begin position="336"/>
        <end position="370"/>
    </location>
</feature>
<feature type="compositionally biased region" description="Polar residues" evidence="1">
    <location>
        <begin position="635"/>
        <end position="653"/>
    </location>
</feature>
<reference evidence="2" key="1">
    <citation type="submission" date="2021-05" db="EMBL/GenBank/DDBJ databases">
        <authorList>
            <person name="Khan N."/>
        </authorList>
    </citation>
    <scope>NUCLEOTIDE SEQUENCE</scope>
</reference>
<dbReference type="AlphaFoldDB" id="A0A8J2NER6"/>
<protein>
    <submittedName>
        <fullName evidence="2">Uncharacterized protein</fullName>
    </submittedName>
</protein>
<feature type="compositionally biased region" description="Polar residues" evidence="1">
    <location>
        <begin position="598"/>
        <end position="607"/>
    </location>
</feature>
<gene>
    <name evidence="2" type="ORF">FEQUK3_LOCUS3077</name>
</gene>
<feature type="region of interest" description="Disordered" evidence="1">
    <location>
        <begin position="278"/>
        <end position="299"/>
    </location>
</feature>
<feature type="region of interest" description="Disordered" evidence="1">
    <location>
        <begin position="598"/>
        <end position="653"/>
    </location>
</feature>
<evidence type="ECO:0000313" key="2">
    <source>
        <dbReference type="EMBL" id="CAG7557345.1"/>
    </source>
</evidence>
<name>A0A8J2NER6_FUSEQ</name>
<feature type="compositionally biased region" description="Basic and acidic residues" evidence="1">
    <location>
        <begin position="420"/>
        <end position="447"/>
    </location>
</feature>
<sequence length="1018" mass="113344">MSEPAEFYVSCNPPLLPIGVKIVVADIENSLGEIVLEVLYDPELPWFKFISQVEHQALITRWMTNRLEQLLESETGILLPEFEDEEETSQPDVQILTEFPHVISYPLFQQRCMLIIGQYDPWRYPDNIKHLRHKKIWRAPEESEGNIAMQILSKYEPLWPASLAPPGIEKLGELTNCQTSHNLQGTLFYLGSDESVSALDVATRKLNTLASFLDAPSATTSHLFFTENLDQTKLCYQWVTQLGISRLTYVYPECTDLEDEYKRLAGAVTLRNGIANPKGQLIPDPTTYPIGDQPPTSKQTEFRPFEGYAYVNKRSGTTAVKDHKRPLQCILSQPAVGSEKGPKATLDTASGNAQATSVSFGSSTRNKRATKTSLAYLPRIPPGGRTSGKVSLQDHTVNRWLGTIKPEVPPEPPNDLGEYENEKPGGFKETKDVEKTADKSDPEGYRLGRDFDSMYDLHKERKSEADAKYGAKKALKQHSEDRFEGLFDQEPDIFRGLSRSCMLVPMDDQQNQTSLLGQQMVMSSTRNLMDISDDPINIPVLQPVPSSGTKDAQGSHTTQSEVIFGKRNDEKRSLHQTMNQKAAHDPSWARIAAKNSLNQKQDPTNFGPNVRVKSDRPFAAKPTTKPVSEGKRTVPGTSSSSAALSNRQQQMYPNESCREIQVDVSASVGMGVPTITQGNGECARIFHEAEKKLQELVKVLQVVPGHISVQAKFGRLCIKGIPAAEVYMNPTPYGPFNTVGTVAKSLNGTNPPVEFSPILTTSAAEANMISLVPGGRASWVLVGKRVFYEFVCVQDVYISGEAEPHCHENRLVVNVDADKFTHECLPLAHEVSRAFVHCTRRAWDIKLCISQRDMTQVTEDFEKFAASLVRSMDIEICHEAKYRNGAKGPSGLTSTMFRVVERIPSIAKSLYRGQSVPVALLSHGQIGQWYEASISSIKAEDVLQENVGLELGDQTSWSADELKRHGAFKAVCEPAIRMVRQMDKVGNSSENGHGTQTDQPPFDAIQYLEDKEKKYSYW</sequence>
<feature type="compositionally biased region" description="Polar residues" evidence="1">
    <location>
        <begin position="347"/>
        <end position="364"/>
    </location>
</feature>
<accession>A0A8J2NER6</accession>
<dbReference type="EMBL" id="CAJSTJ010000111">
    <property type="protein sequence ID" value="CAG7557345.1"/>
    <property type="molecule type" value="Genomic_DNA"/>
</dbReference>
<evidence type="ECO:0000256" key="1">
    <source>
        <dbReference type="SAM" id="MobiDB-lite"/>
    </source>
</evidence>
<comment type="caution">
    <text evidence="2">The sequence shown here is derived from an EMBL/GenBank/DDBJ whole genome shotgun (WGS) entry which is preliminary data.</text>
</comment>
<feature type="region of interest" description="Disordered" evidence="1">
    <location>
        <begin position="403"/>
        <end position="447"/>
    </location>
</feature>
<proteinExistence type="predicted"/>